<dbReference type="GO" id="GO:0008270">
    <property type="term" value="F:zinc ion binding"/>
    <property type="evidence" value="ECO:0007669"/>
    <property type="project" value="UniProtKB-KW"/>
</dbReference>
<dbReference type="SMART" id="SM00184">
    <property type="entry name" value="RING"/>
    <property type="match status" value="1"/>
</dbReference>
<feature type="region of interest" description="Disordered" evidence="2">
    <location>
        <begin position="295"/>
        <end position="357"/>
    </location>
</feature>
<dbReference type="AlphaFoldDB" id="A0A9D5BW62"/>
<dbReference type="PROSITE" id="PS50089">
    <property type="entry name" value="ZF_RING_2"/>
    <property type="match status" value="1"/>
</dbReference>
<dbReference type="InterPro" id="IPR001841">
    <property type="entry name" value="Znf_RING"/>
</dbReference>
<dbReference type="FunFam" id="3.30.40.10:FF:000914">
    <property type="entry name" value="RWD domain-containing protein"/>
    <property type="match status" value="1"/>
</dbReference>
<dbReference type="GO" id="GO:0009893">
    <property type="term" value="P:positive regulation of metabolic process"/>
    <property type="evidence" value="ECO:0007669"/>
    <property type="project" value="UniProtKB-ARBA"/>
</dbReference>
<evidence type="ECO:0000259" key="4">
    <source>
        <dbReference type="PROSITE" id="PS50908"/>
    </source>
</evidence>
<dbReference type="InterPro" id="IPR006575">
    <property type="entry name" value="RWD_dom"/>
</dbReference>
<dbReference type="PANTHER" id="PTHR13198:SF4">
    <property type="entry name" value="E3 UBIQUITIN-PROTEIN LIGASE RNF25"/>
    <property type="match status" value="1"/>
</dbReference>
<dbReference type="GO" id="GO:0010468">
    <property type="term" value="P:regulation of gene expression"/>
    <property type="evidence" value="ECO:0007669"/>
    <property type="project" value="UniProtKB-ARBA"/>
</dbReference>
<evidence type="ECO:0000313" key="6">
    <source>
        <dbReference type="Proteomes" id="UP001085076"/>
    </source>
</evidence>
<protein>
    <recommendedName>
        <fullName evidence="7">E3 ubiquitin-protein ligase RNF25</fullName>
    </recommendedName>
</protein>
<evidence type="ECO:0000259" key="3">
    <source>
        <dbReference type="PROSITE" id="PS50089"/>
    </source>
</evidence>
<name>A0A9D5BW62_9LILI</name>
<comment type="caution">
    <text evidence="5">The sequence shown here is derived from an EMBL/GenBank/DDBJ whole genome shotgun (WGS) entry which is preliminary data.</text>
</comment>
<reference evidence="5" key="1">
    <citation type="submission" date="2021-03" db="EMBL/GenBank/DDBJ databases">
        <authorList>
            <person name="Li Z."/>
            <person name="Yang C."/>
        </authorList>
    </citation>
    <scope>NUCLEOTIDE SEQUENCE</scope>
    <source>
        <strain evidence="5">Dzin_1.0</strain>
        <tissue evidence="5">Leaf</tissue>
    </source>
</reference>
<evidence type="ECO:0000256" key="1">
    <source>
        <dbReference type="PROSITE-ProRule" id="PRU00175"/>
    </source>
</evidence>
<dbReference type="SMART" id="SM00591">
    <property type="entry name" value="RWD"/>
    <property type="match status" value="1"/>
</dbReference>
<feature type="compositionally biased region" description="Basic and acidic residues" evidence="2">
    <location>
        <begin position="348"/>
        <end position="357"/>
    </location>
</feature>
<dbReference type="GO" id="GO:0033554">
    <property type="term" value="P:cellular response to stress"/>
    <property type="evidence" value="ECO:0007669"/>
    <property type="project" value="UniProtKB-ARBA"/>
</dbReference>
<feature type="domain" description="RWD" evidence="4">
    <location>
        <begin position="10"/>
        <end position="116"/>
    </location>
</feature>
<dbReference type="Proteomes" id="UP001085076">
    <property type="component" value="Miscellaneous, Linkage group lg10"/>
</dbReference>
<dbReference type="GO" id="GO:0061630">
    <property type="term" value="F:ubiquitin protein ligase activity"/>
    <property type="evidence" value="ECO:0007669"/>
    <property type="project" value="InterPro"/>
</dbReference>
<keyword evidence="1" id="KW-0479">Metal-binding</keyword>
<gene>
    <name evidence="5" type="ORF">J5N97_029686</name>
</gene>
<dbReference type="InterPro" id="IPR013083">
    <property type="entry name" value="Znf_RING/FYVE/PHD"/>
</dbReference>
<accession>A0A9D5BW62</accession>
<dbReference type="SUPFAM" id="SSF57850">
    <property type="entry name" value="RING/U-box"/>
    <property type="match status" value="1"/>
</dbReference>
<evidence type="ECO:0000313" key="5">
    <source>
        <dbReference type="EMBL" id="KAJ0961858.1"/>
    </source>
</evidence>
<dbReference type="FunFam" id="3.10.110.10:FF:000050">
    <property type="entry name" value="eIF-2-alpha kinase GCN2"/>
    <property type="match status" value="1"/>
</dbReference>
<keyword evidence="1" id="KW-0862">Zinc</keyword>
<dbReference type="OrthoDB" id="432311at2759"/>
<feature type="compositionally biased region" description="Basic residues" evidence="2">
    <location>
        <begin position="326"/>
        <end position="335"/>
    </location>
</feature>
<evidence type="ECO:0000256" key="2">
    <source>
        <dbReference type="SAM" id="MobiDB-lite"/>
    </source>
</evidence>
<dbReference type="GO" id="GO:0005634">
    <property type="term" value="C:nucleus"/>
    <property type="evidence" value="ECO:0007669"/>
    <property type="project" value="TreeGrafter"/>
</dbReference>
<dbReference type="InterPro" id="IPR016135">
    <property type="entry name" value="UBQ-conjugating_enzyme/RWD"/>
</dbReference>
<organism evidence="5 6">
    <name type="scientific">Dioscorea zingiberensis</name>
    <dbReference type="NCBI Taxonomy" id="325984"/>
    <lineage>
        <taxon>Eukaryota</taxon>
        <taxon>Viridiplantae</taxon>
        <taxon>Streptophyta</taxon>
        <taxon>Embryophyta</taxon>
        <taxon>Tracheophyta</taxon>
        <taxon>Spermatophyta</taxon>
        <taxon>Magnoliopsida</taxon>
        <taxon>Liliopsida</taxon>
        <taxon>Dioscoreales</taxon>
        <taxon>Dioscoreaceae</taxon>
        <taxon>Dioscorea</taxon>
    </lineage>
</organism>
<dbReference type="Pfam" id="PF05773">
    <property type="entry name" value="RWD"/>
    <property type="match status" value="1"/>
</dbReference>
<evidence type="ECO:0008006" key="7">
    <source>
        <dbReference type="Google" id="ProtNLM"/>
    </source>
</evidence>
<dbReference type="EMBL" id="JAGGNH010000010">
    <property type="protein sequence ID" value="KAJ0961858.1"/>
    <property type="molecule type" value="Genomic_DNA"/>
</dbReference>
<dbReference type="Gene3D" id="3.30.40.10">
    <property type="entry name" value="Zinc/RING finger domain, C3HC4 (zinc finger)"/>
    <property type="match status" value="1"/>
</dbReference>
<keyword evidence="6" id="KW-1185">Reference proteome</keyword>
<feature type="compositionally biased region" description="Polar residues" evidence="2">
    <location>
        <begin position="336"/>
        <end position="346"/>
    </location>
</feature>
<feature type="domain" description="RING-type" evidence="3">
    <location>
        <begin position="123"/>
        <end position="200"/>
    </location>
</feature>
<proteinExistence type="predicted"/>
<keyword evidence="1" id="KW-0863">Zinc-finger</keyword>
<sequence>MAAEEQEVRMEVEAVQAVYGDDCEIIHDFPPHLHVHITPRTADDSSQQFVEAILGILCDAQYPQKPPHVHIVDSKGLDENREKHLITTIENKAKELSSCLMLVALCEEAVELLSDMNHPEGNCPFCLYPLLVEDQSGTFAPFMKLMSCYHCFHSECIIRWWKWLQNEIIDSKQCDSTISTSAGNQREMEQQQQQNCPVCRKLFDAKDIEHILDYAGTNSSQPTDVIVEMDGDERKFLECESENNRRQQFESLLKLQQENSGLIEPRKEIVVVPGMYLPTTVMPTLAAIDAADEQHLDSGSTAPEAVDLNIPSNKATTSKHRDMNTRRKNRNHSSRRQPNVYPNRTQWIKKEAVSSDP</sequence>
<dbReference type="SUPFAM" id="SSF54495">
    <property type="entry name" value="UBC-like"/>
    <property type="match status" value="1"/>
</dbReference>
<dbReference type="InterPro" id="IPR039133">
    <property type="entry name" value="RNF25"/>
</dbReference>
<dbReference type="CDD" id="cd23818">
    <property type="entry name" value="RWD_RNF25"/>
    <property type="match status" value="1"/>
</dbReference>
<dbReference type="PANTHER" id="PTHR13198">
    <property type="entry name" value="RING FINGER PROTEIN 25"/>
    <property type="match status" value="1"/>
</dbReference>
<reference evidence="5" key="2">
    <citation type="journal article" date="2022" name="Hortic Res">
        <title>The genome of Dioscorea zingiberensis sheds light on the biosynthesis, origin and evolution of the medicinally important diosgenin saponins.</title>
        <authorList>
            <person name="Li Y."/>
            <person name="Tan C."/>
            <person name="Li Z."/>
            <person name="Guo J."/>
            <person name="Li S."/>
            <person name="Chen X."/>
            <person name="Wang C."/>
            <person name="Dai X."/>
            <person name="Yang H."/>
            <person name="Song W."/>
            <person name="Hou L."/>
            <person name="Xu J."/>
            <person name="Tong Z."/>
            <person name="Xu A."/>
            <person name="Yuan X."/>
            <person name="Wang W."/>
            <person name="Yang Q."/>
            <person name="Chen L."/>
            <person name="Sun Z."/>
            <person name="Wang K."/>
            <person name="Pan B."/>
            <person name="Chen J."/>
            <person name="Bao Y."/>
            <person name="Liu F."/>
            <person name="Qi X."/>
            <person name="Gang D.R."/>
            <person name="Wen J."/>
            <person name="Li J."/>
        </authorList>
    </citation>
    <scope>NUCLEOTIDE SEQUENCE</scope>
    <source>
        <strain evidence="5">Dzin_1.0</strain>
    </source>
</reference>
<dbReference type="PROSITE" id="PS50908">
    <property type="entry name" value="RWD"/>
    <property type="match status" value="1"/>
</dbReference>
<dbReference type="GO" id="GO:0016567">
    <property type="term" value="P:protein ubiquitination"/>
    <property type="evidence" value="ECO:0007669"/>
    <property type="project" value="TreeGrafter"/>
</dbReference>
<dbReference type="Gene3D" id="3.10.110.10">
    <property type="entry name" value="Ubiquitin Conjugating Enzyme"/>
    <property type="match status" value="1"/>
</dbReference>
<dbReference type="GO" id="GO:0051246">
    <property type="term" value="P:regulation of protein metabolic process"/>
    <property type="evidence" value="ECO:0007669"/>
    <property type="project" value="UniProtKB-ARBA"/>
</dbReference>